<evidence type="ECO:0000256" key="11">
    <source>
        <dbReference type="SAM" id="MobiDB-lite"/>
    </source>
</evidence>
<dbReference type="GO" id="GO:0009734">
    <property type="term" value="P:auxin-activated signaling pathway"/>
    <property type="evidence" value="ECO:0007669"/>
    <property type="project" value="UniProtKB-UniRule"/>
</dbReference>
<dbReference type="InterPro" id="IPR003311">
    <property type="entry name" value="AUX_IAA"/>
</dbReference>
<organism evidence="13 14">
    <name type="scientific">Sorghum bicolor</name>
    <name type="common">Sorghum</name>
    <name type="synonym">Sorghum vulgare</name>
    <dbReference type="NCBI Taxonomy" id="4558"/>
    <lineage>
        <taxon>Eukaryota</taxon>
        <taxon>Viridiplantae</taxon>
        <taxon>Streptophyta</taxon>
        <taxon>Embryophyta</taxon>
        <taxon>Tracheophyta</taxon>
        <taxon>Spermatophyta</taxon>
        <taxon>Magnoliopsida</taxon>
        <taxon>Liliopsida</taxon>
        <taxon>Poales</taxon>
        <taxon>Poaceae</taxon>
        <taxon>PACMAD clade</taxon>
        <taxon>Panicoideae</taxon>
        <taxon>Andropogonodae</taxon>
        <taxon>Andropogoneae</taxon>
        <taxon>Sorghinae</taxon>
        <taxon>Sorghum</taxon>
    </lineage>
</organism>
<evidence type="ECO:0000256" key="10">
    <source>
        <dbReference type="RuleBase" id="RU004549"/>
    </source>
</evidence>
<feature type="region of interest" description="Disordered" evidence="11">
    <location>
        <begin position="63"/>
        <end position="82"/>
    </location>
</feature>
<evidence type="ECO:0000256" key="7">
    <source>
        <dbReference type="ARBA" id="ARBA00023163"/>
    </source>
</evidence>
<evidence type="ECO:0000256" key="8">
    <source>
        <dbReference type="ARBA" id="ARBA00023242"/>
    </source>
</evidence>
<evidence type="ECO:0000256" key="9">
    <source>
        <dbReference type="ARBA" id="ARBA00023294"/>
    </source>
</evidence>
<dbReference type="Pfam" id="PF02309">
    <property type="entry name" value="AUX_IAA"/>
    <property type="match status" value="1"/>
</dbReference>
<dbReference type="InParanoid" id="A0A194YIG7"/>
<evidence type="ECO:0000256" key="2">
    <source>
        <dbReference type="ARBA" id="ARBA00004123"/>
    </source>
</evidence>
<proteinExistence type="inferred from homology"/>
<feature type="domain" description="PB1" evidence="12">
    <location>
        <begin position="100"/>
        <end position="204"/>
    </location>
</feature>
<evidence type="ECO:0000313" key="13">
    <source>
        <dbReference type="EMBL" id="KXG19391.1"/>
    </source>
</evidence>
<name>A0A194YIG7_SORBI</name>
<reference evidence="14" key="2">
    <citation type="journal article" date="2018" name="Plant J.">
        <title>The Sorghum bicolor reference genome: improved assembly, gene annotations, a transcriptome atlas, and signatures of genome organization.</title>
        <authorList>
            <person name="McCormick R.F."/>
            <person name="Truong S.K."/>
            <person name="Sreedasyam A."/>
            <person name="Jenkins J."/>
            <person name="Shu S."/>
            <person name="Sims D."/>
            <person name="Kennedy M."/>
            <person name="Amirebrahimi M."/>
            <person name="Weers B.D."/>
            <person name="McKinley B."/>
            <person name="Mattison A."/>
            <person name="Morishige D.T."/>
            <person name="Grimwood J."/>
            <person name="Schmutz J."/>
            <person name="Mullet J.E."/>
        </authorList>
    </citation>
    <scope>NUCLEOTIDE SEQUENCE [LARGE SCALE GENOMIC DNA]</scope>
    <source>
        <strain evidence="14">cv. BTx623</strain>
    </source>
</reference>
<dbReference type="Proteomes" id="UP000000768">
    <property type="component" value="Chromosome 10"/>
</dbReference>
<dbReference type="AlphaFoldDB" id="A0A194YIG7"/>
<feature type="compositionally biased region" description="Basic and acidic residues" evidence="11">
    <location>
        <begin position="63"/>
        <end position="77"/>
    </location>
</feature>
<dbReference type="eggNOG" id="ENOG502S29N">
    <property type="taxonomic scope" value="Eukaryota"/>
</dbReference>
<dbReference type="SUPFAM" id="SSF54277">
    <property type="entry name" value="CAD &amp; PB1 domains"/>
    <property type="match status" value="1"/>
</dbReference>
<comment type="subcellular location">
    <subcellularLocation>
        <location evidence="2 10">Nucleus</location>
    </subcellularLocation>
</comment>
<dbReference type="InterPro" id="IPR033389">
    <property type="entry name" value="AUX/IAA_dom"/>
</dbReference>
<comment type="similarity">
    <text evidence="3 10">Belongs to the Aux/IAA family.</text>
</comment>
<evidence type="ECO:0000256" key="5">
    <source>
        <dbReference type="ARBA" id="ARBA00022491"/>
    </source>
</evidence>
<gene>
    <name evidence="13" type="ORF">SORBI_3010G052700</name>
</gene>
<keyword evidence="14" id="KW-1185">Reference proteome</keyword>
<dbReference type="OrthoDB" id="778717at2759"/>
<accession>A0A194YIG7</accession>
<evidence type="ECO:0000259" key="12">
    <source>
        <dbReference type="PROSITE" id="PS51745"/>
    </source>
</evidence>
<sequence length="204" mass="21761">MELELGLALPNPYQSPMAAGGELVGLLSGSAGACGKKRVFGDAFGAAAKATLLPLFVHEDGDGGSGDHDDVDHDPSNKKKRLVGWPPVKCARRRSCGGGGGYVKVKMEGVAIGRKVDVSLHGSYQELLRTLERMFPSANQQGAGAGADAGHAEEEEVVASHAERRRRHPYVVTYEDGEGDWLLVGDDVPWEVFVKSVKRLKILA</sequence>
<dbReference type="GO" id="GO:0005634">
    <property type="term" value="C:nucleus"/>
    <property type="evidence" value="ECO:0007669"/>
    <property type="project" value="UniProtKB-SubCell"/>
</dbReference>
<keyword evidence="9 10" id="KW-0927">Auxin signaling pathway</keyword>
<evidence type="ECO:0000256" key="3">
    <source>
        <dbReference type="ARBA" id="ARBA00006728"/>
    </source>
</evidence>
<keyword evidence="8 10" id="KW-0539">Nucleus</keyword>
<comment type="subunit">
    <text evidence="4 10">Homodimers and heterodimers.</text>
</comment>
<keyword evidence="6 10" id="KW-0805">Transcription regulation</keyword>
<protein>
    <recommendedName>
        <fullName evidence="10">Auxin-responsive protein</fullName>
    </recommendedName>
</protein>
<dbReference type="PROSITE" id="PS51745">
    <property type="entry name" value="PB1"/>
    <property type="match status" value="1"/>
</dbReference>
<feature type="region of interest" description="Disordered" evidence="11">
    <location>
        <begin position="140"/>
        <end position="162"/>
    </location>
</feature>
<comment type="function">
    <text evidence="1 10">Aux/IAA proteins are short-lived transcriptional factors that function as repressors of early auxin response genes at low auxin concentrations.</text>
</comment>
<keyword evidence="7 10" id="KW-0804">Transcription</keyword>
<dbReference type="PANTHER" id="PTHR31734">
    <property type="entry name" value="AUXIN-RESPONSIVE PROTEIN IAA17"/>
    <property type="match status" value="1"/>
</dbReference>
<dbReference type="Gramene" id="KXG19391">
    <property type="protein sequence ID" value="KXG19391"/>
    <property type="gene ID" value="SORBI_3010G052700"/>
</dbReference>
<dbReference type="OMA" id="PNHAGAC"/>
<dbReference type="PANTHER" id="PTHR31734:SF38">
    <property type="entry name" value="AUXIN-RESPONSIVE PROTEIN IAA29"/>
    <property type="match status" value="1"/>
</dbReference>
<evidence type="ECO:0000256" key="1">
    <source>
        <dbReference type="ARBA" id="ARBA00002159"/>
    </source>
</evidence>
<dbReference type="InterPro" id="IPR053793">
    <property type="entry name" value="PB1-like"/>
</dbReference>
<evidence type="ECO:0000313" key="14">
    <source>
        <dbReference type="Proteomes" id="UP000000768"/>
    </source>
</evidence>
<dbReference type="GO" id="GO:0006355">
    <property type="term" value="P:regulation of DNA-templated transcription"/>
    <property type="evidence" value="ECO:0007669"/>
    <property type="project" value="InterPro"/>
</dbReference>
<evidence type="ECO:0000256" key="6">
    <source>
        <dbReference type="ARBA" id="ARBA00023015"/>
    </source>
</evidence>
<reference evidence="13 14" key="1">
    <citation type="journal article" date="2009" name="Nature">
        <title>The Sorghum bicolor genome and the diversification of grasses.</title>
        <authorList>
            <person name="Paterson A.H."/>
            <person name="Bowers J.E."/>
            <person name="Bruggmann R."/>
            <person name="Dubchak I."/>
            <person name="Grimwood J."/>
            <person name="Gundlach H."/>
            <person name="Haberer G."/>
            <person name="Hellsten U."/>
            <person name="Mitros T."/>
            <person name="Poliakov A."/>
            <person name="Schmutz J."/>
            <person name="Spannagl M."/>
            <person name="Tang H."/>
            <person name="Wang X."/>
            <person name="Wicker T."/>
            <person name="Bharti A.K."/>
            <person name="Chapman J."/>
            <person name="Feltus F.A."/>
            <person name="Gowik U."/>
            <person name="Grigoriev I.V."/>
            <person name="Lyons E."/>
            <person name="Maher C.A."/>
            <person name="Martis M."/>
            <person name="Narechania A."/>
            <person name="Otillar R.P."/>
            <person name="Penning B.W."/>
            <person name="Salamov A.A."/>
            <person name="Wang Y."/>
            <person name="Zhang L."/>
            <person name="Carpita N.C."/>
            <person name="Freeling M."/>
            <person name="Gingle A.R."/>
            <person name="Hash C.T."/>
            <person name="Keller B."/>
            <person name="Klein P."/>
            <person name="Kresovich S."/>
            <person name="McCann M.C."/>
            <person name="Ming R."/>
            <person name="Peterson D.G."/>
            <person name="Mehboob-ur-Rahman"/>
            <person name="Ware D."/>
            <person name="Westhoff P."/>
            <person name="Mayer K.F."/>
            <person name="Messing J."/>
            <person name="Rokhsar D.S."/>
        </authorList>
    </citation>
    <scope>NUCLEOTIDE SEQUENCE [LARGE SCALE GENOMIC DNA]</scope>
    <source>
        <strain evidence="14">cv. BTx623</strain>
    </source>
</reference>
<dbReference type="EMBL" id="CM000769">
    <property type="protein sequence ID" value="KXG19391.1"/>
    <property type="molecule type" value="Genomic_DNA"/>
</dbReference>
<evidence type="ECO:0000256" key="4">
    <source>
        <dbReference type="ARBA" id="ARBA00011726"/>
    </source>
</evidence>
<dbReference type="STRING" id="4558.A0A194YIG7"/>
<dbReference type="Gene3D" id="3.10.20.90">
    <property type="entry name" value="Phosphatidylinositol 3-kinase Catalytic Subunit, Chain A, domain 1"/>
    <property type="match status" value="1"/>
</dbReference>
<keyword evidence="5 10" id="KW-0678">Repressor</keyword>